<dbReference type="Proteomes" id="UP000054783">
    <property type="component" value="Unassembled WGS sequence"/>
</dbReference>
<name>A0A0V1AGB5_9BILA</name>
<comment type="caution">
    <text evidence="1">The sequence shown here is derived from an EMBL/GenBank/DDBJ whole genome shotgun (WGS) entry which is preliminary data.</text>
</comment>
<dbReference type="AlphaFoldDB" id="A0A0V1AGB5"/>
<sequence>MIEFVKIWSRKSLLHTELLIAEMKTIDEQLFTRHRDQIVPYLHDRAELGCHLVTFPTSVAFHN</sequence>
<organism evidence="1 2">
    <name type="scientific">Trichinella patagoniensis</name>
    <dbReference type="NCBI Taxonomy" id="990121"/>
    <lineage>
        <taxon>Eukaryota</taxon>
        <taxon>Metazoa</taxon>
        <taxon>Ecdysozoa</taxon>
        <taxon>Nematoda</taxon>
        <taxon>Enoplea</taxon>
        <taxon>Dorylaimia</taxon>
        <taxon>Trichinellida</taxon>
        <taxon>Trichinellidae</taxon>
        <taxon>Trichinella</taxon>
    </lineage>
</organism>
<gene>
    <name evidence="1" type="ORF">T12_3367</name>
</gene>
<proteinExistence type="predicted"/>
<protein>
    <submittedName>
        <fullName evidence="1">Uncharacterized protein</fullName>
    </submittedName>
</protein>
<evidence type="ECO:0000313" key="1">
    <source>
        <dbReference type="EMBL" id="KRY23815.1"/>
    </source>
</evidence>
<reference evidence="1 2" key="1">
    <citation type="submission" date="2015-01" db="EMBL/GenBank/DDBJ databases">
        <title>Evolution of Trichinella species and genotypes.</title>
        <authorList>
            <person name="Korhonen P.K."/>
            <person name="Edoardo P."/>
            <person name="Giuseppe L.R."/>
            <person name="Gasser R.B."/>
        </authorList>
    </citation>
    <scope>NUCLEOTIDE SEQUENCE [LARGE SCALE GENOMIC DNA]</scope>
    <source>
        <strain evidence="1">ISS2496</strain>
    </source>
</reference>
<dbReference type="EMBL" id="JYDQ01000001">
    <property type="protein sequence ID" value="KRY23815.1"/>
    <property type="molecule type" value="Genomic_DNA"/>
</dbReference>
<evidence type="ECO:0000313" key="2">
    <source>
        <dbReference type="Proteomes" id="UP000054783"/>
    </source>
</evidence>
<keyword evidence="2" id="KW-1185">Reference proteome</keyword>
<accession>A0A0V1AGB5</accession>